<dbReference type="STRING" id="670386.D3BP77"/>
<gene>
    <name evidence="1" type="primary">AAC1</name>
    <name evidence="1" type="ORF">PPL_09840</name>
</gene>
<evidence type="ECO:0000313" key="2">
    <source>
        <dbReference type="Proteomes" id="UP000001396"/>
    </source>
</evidence>
<dbReference type="SMART" id="SM00368">
    <property type="entry name" value="LRR_RI"/>
    <property type="match status" value="6"/>
</dbReference>
<dbReference type="PANTHER" id="PTHR24114">
    <property type="entry name" value="LEUCINE RICH REPEAT FAMILY PROTEIN"/>
    <property type="match status" value="1"/>
</dbReference>
<evidence type="ECO:0000313" key="1">
    <source>
        <dbReference type="EMBL" id="EFA77087.1"/>
    </source>
</evidence>
<evidence type="ECO:0008006" key="3">
    <source>
        <dbReference type="Google" id="ProtNLM"/>
    </source>
</evidence>
<dbReference type="InParanoid" id="D3BP77"/>
<reference evidence="1 2" key="1">
    <citation type="journal article" date="2011" name="Genome Res.">
        <title>Phylogeny-wide analysis of social amoeba genomes highlights ancient origins for complex intercellular communication.</title>
        <authorList>
            <person name="Heidel A.J."/>
            <person name="Lawal H.M."/>
            <person name="Felder M."/>
            <person name="Schilde C."/>
            <person name="Helps N.R."/>
            <person name="Tunggal B."/>
            <person name="Rivero F."/>
            <person name="John U."/>
            <person name="Schleicher M."/>
            <person name="Eichinger L."/>
            <person name="Platzer M."/>
            <person name="Noegel A.A."/>
            <person name="Schaap P."/>
            <person name="Gloeckner G."/>
        </authorList>
    </citation>
    <scope>NUCLEOTIDE SEQUENCE [LARGE SCALE GENOMIC DNA]</scope>
    <source>
        <strain evidence="2">ATCC 26659 / Pp 5 / PN500</strain>
    </source>
</reference>
<proteinExistence type="predicted"/>
<dbReference type="AlphaFoldDB" id="D3BP77"/>
<dbReference type="SUPFAM" id="SSF52047">
    <property type="entry name" value="RNI-like"/>
    <property type="match status" value="1"/>
</dbReference>
<dbReference type="Gene3D" id="3.80.10.10">
    <property type="entry name" value="Ribonuclease Inhibitor"/>
    <property type="match status" value="4"/>
</dbReference>
<dbReference type="GeneID" id="31365312"/>
<dbReference type="PANTHER" id="PTHR24114:SF2">
    <property type="entry name" value="F-BOX DOMAIN-CONTAINING PROTEIN-RELATED"/>
    <property type="match status" value="1"/>
</dbReference>
<dbReference type="InterPro" id="IPR052394">
    <property type="entry name" value="LRR-containing"/>
</dbReference>
<dbReference type="InterPro" id="IPR001611">
    <property type="entry name" value="Leu-rich_rpt"/>
</dbReference>
<dbReference type="RefSeq" id="XP_020429216.1">
    <property type="nucleotide sequence ID" value="XM_020580629.1"/>
</dbReference>
<dbReference type="OMA" id="TNIGHEI"/>
<dbReference type="EMBL" id="ADBJ01000044">
    <property type="protein sequence ID" value="EFA77087.1"/>
    <property type="molecule type" value="Genomic_DNA"/>
</dbReference>
<comment type="caution">
    <text evidence="1">The sequence shown here is derived from an EMBL/GenBank/DDBJ whole genome shotgun (WGS) entry which is preliminary data.</text>
</comment>
<organism evidence="1 2">
    <name type="scientific">Heterostelium pallidum (strain ATCC 26659 / Pp 5 / PN500)</name>
    <name type="common">Cellular slime mold</name>
    <name type="synonym">Polysphondylium pallidum</name>
    <dbReference type="NCBI Taxonomy" id="670386"/>
    <lineage>
        <taxon>Eukaryota</taxon>
        <taxon>Amoebozoa</taxon>
        <taxon>Evosea</taxon>
        <taxon>Eumycetozoa</taxon>
        <taxon>Dictyostelia</taxon>
        <taxon>Acytosteliales</taxon>
        <taxon>Acytosteliaceae</taxon>
        <taxon>Heterostelium</taxon>
    </lineage>
</organism>
<protein>
    <recommendedName>
        <fullName evidence="3">Leucine-rich repeat-containing protein</fullName>
    </recommendedName>
</protein>
<keyword evidence="2" id="KW-1185">Reference proteome</keyword>
<name>D3BP77_HETP5</name>
<dbReference type="InterPro" id="IPR032675">
    <property type="entry name" value="LRR_dom_sf"/>
</dbReference>
<dbReference type="Pfam" id="PF13516">
    <property type="entry name" value="LRR_6"/>
    <property type="match status" value="3"/>
</dbReference>
<accession>D3BP77</accession>
<dbReference type="Proteomes" id="UP000001396">
    <property type="component" value="Unassembled WGS sequence"/>
</dbReference>
<sequence>MVITNKNNIVKIPELGSLEILDQLYNSNHKQFRLLSLENEGYNKNVYTHSSTTPQLPSVIWRHILNFILYHYLPDRCPVFSDKLNDSKDSKEWASELALLIRDNKSLRSLNLSFNLMMDGVGEIAHVLANDNNTLQHLNLNENGIGEVGAMELSKMIERNTGLESLILDTNRFGEGSLRQIISSLEMNKQIKKISLAMVGNIDGQQLGQYIQNSPKLEHLNLMVNEFGRFGQCVFDSVVEHPNIQTLNLSYTKIRSSESKAGLQRMIEQNQKITTLNLSYAFIDSDVTDIMRALLFNKTLTSMDLSLNSIESIQGAILGAYLLTNKSLISLNLGGNILGTSGTSPILNALLYNNTLKTLNLRKNQIKVLEENVIFQVLSKNTTLTSLDLYQNSLSTNIGHEIACGLAVNHTLTSIDLSCNEFGVECADSFQQSLVNNNSLRYINLIGNGFGRQPSFALHATYKNRFEQFKIEDGNSSNPKPAITFEKLTTTTLNNNNNNNNNNSFPNEYYLDWFVCI</sequence>